<evidence type="ECO:0000313" key="3">
    <source>
        <dbReference type="Proteomes" id="UP000596661"/>
    </source>
</evidence>
<dbReference type="Proteomes" id="UP000596661">
    <property type="component" value="Chromosome 7"/>
</dbReference>
<evidence type="ECO:0000313" key="2">
    <source>
        <dbReference type="EnsemblPlants" id="cds.evm.model.07.1858"/>
    </source>
</evidence>
<dbReference type="OMA" id="RMEYTNI"/>
<keyword evidence="1" id="KW-0611">Plant defense</keyword>
<accession>A0A803Q442</accession>
<reference evidence="2" key="1">
    <citation type="submission" date="2018-11" db="EMBL/GenBank/DDBJ databases">
        <authorList>
            <person name="Grassa J C."/>
        </authorList>
    </citation>
    <scope>NUCLEOTIDE SEQUENCE [LARGE SCALE GENOMIC DNA]</scope>
</reference>
<proteinExistence type="predicted"/>
<dbReference type="GO" id="GO:0006952">
    <property type="term" value="P:defense response"/>
    <property type="evidence" value="ECO:0007669"/>
    <property type="project" value="UniProtKB-KW"/>
</dbReference>
<dbReference type="PANTHER" id="PTHR36766">
    <property type="entry name" value="PLANT BROAD-SPECTRUM MILDEW RESISTANCE PROTEIN RPW8"/>
    <property type="match status" value="1"/>
</dbReference>
<dbReference type="Gramene" id="evm.model.07.1858">
    <property type="protein sequence ID" value="cds.evm.model.07.1858"/>
    <property type="gene ID" value="evm.TU.07.1858"/>
</dbReference>
<sequence>MDLFPNLKTLKIEFSCHFEAISVSDGKSLEELTYLRIGGCGSFVSFPNGGLIAPKLNELDIVFCPKLKWLPENMNSLSSLKSLTIKYCPLIEPLPEGEGGLPVSLSSLTISSDIFFRMKWNWQTLPHLTHLSIYGYGIEEDMESFPEKGLLPTTIISLTIWYFAKLRGLDKNGLTQLTSLQTLEILECPELETLSEEGFPTSLTSLWIFMCPLVSKKYDPKESGNEEYWNKISHIPHLFIK</sequence>
<dbReference type="EnsemblPlants" id="evm.model.07.1858">
    <property type="protein sequence ID" value="cds.evm.model.07.1858"/>
    <property type="gene ID" value="evm.TU.07.1858"/>
</dbReference>
<dbReference type="SUPFAM" id="SSF52058">
    <property type="entry name" value="L domain-like"/>
    <property type="match status" value="1"/>
</dbReference>
<keyword evidence="3" id="KW-1185">Reference proteome</keyword>
<dbReference type="AlphaFoldDB" id="A0A803Q442"/>
<evidence type="ECO:0000256" key="1">
    <source>
        <dbReference type="ARBA" id="ARBA00022821"/>
    </source>
</evidence>
<protein>
    <submittedName>
        <fullName evidence="2">Uncharacterized protein</fullName>
    </submittedName>
</protein>
<dbReference type="PANTHER" id="PTHR36766:SF40">
    <property type="entry name" value="DISEASE RESISTANCE PROTEIN RGA3"/>
    <property type="match status" value="1"/>
</dbReference>
<organism evidence="2 3">
    <name type="scientific">Cannabis sativa</name>
    <name type="common">Hemp</name>
    <name type="synonym">Marijuana</name>
    <dbReference type="NCBI Taxonomy" id="3483"/>
    <lineage>
        <taxon>Eukaryota</taxon>
        <taxon>Viridiplantae</taxon>
        <taxon>Streptophyta</taxon>
        <taxon>Embryophyta</taxon>
        <taxon>Tracheophyta</taxon>
        <taxon>Spermatophyta</taxon>
        <taxon>Magnoliopsida</taxon>
        <taxon>eudicotyledons</taxon>
        <taxon>Gunneridae</taxon>
        <taxon>Pentapetalae</taxon>
        <taxon>rosids</taxon>
        <taxon>fabids</taxon>
        <taxon>Rosales</taxon>
        <taxon>Cannabaceae</taxon>
        <taxon>Cannabis</taxon>
    </lineage>
</organism>
<name>A0A803Q442_CANSA</name>
<dbReference type="Gene3D" id="3.80.10.10">
    <property type="entry name" value="Ribonuclease Inhibitor"/>
    <property type="match status" value="2"/>
</dbReference>
<dbReference type="EMBL" id="UZAU01000675">
    <property type="status" value="NOT_ANNOTATED_CDS"/>
    <property type="molecule type" value="Genomic_DNA"/>
</dbReference>
<reference evidence="2" key="2">
    <citation type="submission" date="2021-03" db="UniProtKB">
        <authorList>
            <consortium name="EnsemblPlants"/>
        </authorList>
    </citation>
    <scope>IDENTIFICATION</scope>
</reference>
<dbReference type="InterPro" id="IPR032675">
    <property type="entry name" value="LRR_dom_sf"/>
</dbReference>